<evidence type="ECO:0000256" key="1">
    <source>
        <dbReference type="SAM" id="MobiDB-lite"/>
    </source>
</evidence>
<feature type="transmembrane region" description="Helical" evidence="2">
    <location>
        <begin position="228"/>
        <end position="250"/>
    </location>
</feature>
<dbReference type="Proteomes" id="UP000019277">
    <property type="component" value="Unassembled WGS sequence"/>
</dbReference>
<keyword evidence="2" id="KW-0812">Transmembrane</keyword>
<dbReference type="CDD" id="cd08545">
    <property type="entry name" value="YcnI_like"/>
    <property type="match status" value="1"/>
</dbReference>
<reference evidence="4 5" key="1">
    <citation type="journal article" date="2014" name="Genome Announc.">
        <title>Draft Genome Sequence of the Antitrypanosomally Active Sponge-Associated Bacterium Actinokineospora sp. Strain EG49.</title>
        <authorList>
            <person name="Harjes J."/>
            <person name="Ryu T."/>
            <person name="Abdelmohsen U.R."/>
            <person name="Moitinho-Silva L."/>
            <person name="Horn H."/>
            <person name="Ravasi T."/>
            <person name="Hentschel U."/>
        </authorList>
    </citation>
    <scope>NUCLEOTIDE SEQUENCE [LARGE SCALE GENOMIC DNA]</scope>
    <source>
        <strain evidence="4 5">EG49</strain>
    </source>
</reference>
<protein>
    <submittedName>
        <fullName evidence="4">Conserved membrane protein in copper uptake, YcnI</fullName>
    </submittedName>
</protein>
<comment type="caution">
    <text evidence="4">The sequence shown here is derived from an EMBL/GenBank/DDBJ whole genome shotgun (WGS) entry which is preliminary data.</text>
</comment>
<evidence type="ECO:0000256" key="2">
    <source>
        <dbReference type="SAM" id="Phobius"/>
    </source>
</evidence>
<keyword evidence="2" id="KW-1133">Transmembrane helix</keyword>
<feature type="region of interest" description="Disordered" evidence="1">
    <location>
        <begin position="184"/>
        <end position="220"/>
    </location>
</feature>
<keyword evidence="2" id="KW-0472">Membrane</keyword>
<evidence type="ECO:0000313" key="5">
    <source>
        <dbReference type="Proteomes" id="UP000019277"/>
    </source>
</evidence>
<dbReference type="Pfam" id="PF07987">
    <property type="entry name" value="DUF1775"/>
    <property type="match status" value="1"/>
</dbReference>
<dbReference type="InterPro" id="IPR012533">
    <property type="entry name" value="YcnI-copper_dom"/>
</dbReference>
<evidence type="ECO:0000259" key="3">
    <source>
        <dbReference type="Pfam" id="PF07987"/>
    </source>
</evidence>
<dbReference type="AlphaFoldDB" id="W7IUI5"/>
<feature type="domain" description="YncI copper-binding" evidence="3">
    <location>
        <begin position="56"/>
        <end position="204"/>
    </location>
</feature>
<accession>W7IUI5</accession>
<sequence length="256" mass="26775">MREGVGVDHRPRPQWTRKERVPTLAVLPSRGAARAGVLAAATALFAVAPAVPASAHVTVSPTAVSKEGVSRLTFQVPNESPTAGTVSVRLTLPLDTPVTFAMPAAKPGWTTAIGEEDLDKPLDIDGYEVTKTVHTVTWTATPGTRLEPSTFTLFEVLLGELPQNTDKILLPVTQTYDDGKVVDWADPPLPNGDEPNSPAPVLTLTDGGAEHDAHAAPAAQQTTAGTPWLAVSALVVGALALGLSIGNLLARRRKSA</sequence>
<dbReference type="InterPro" id="IPR038507">
    <property type="entry name" value="YcnI-like_sf"/>
</dbReference>
<dbReference type="STRING" id="909613.UO65_4315"/>
<dbReference type="Gene3D" id="2.60.40.2230">
    <property type="entry name" value="Uncharacterised protein YcnI-like PF07987, DUF1775"/>
    <property type="match status" value="1"/>
</dbReference>
<name>W7IUI5_9PSEU</name>
<dbReference type="EMBL" id="AYXG01000161">
    <property type="protein sequence ID" value="EWC60427.1"/>
    <property type="molecule type" value="Genomic_DNA"/>
</dbReference>
<organism evidence="4 5">
    <name type="scientific">Actinokineospora spheciospongiae</name>
    <dbReference type="NCBI Taxonomy" id="909613"/>
    <lineage>
        <taxon>Bacteria</taxon>
        <taxon>Bacillati</taxon>
        <taxon>Actinomycetota</taxon>
        <taxon>Actinomycetes</taxon>
        <taxon>Pseudonocardiales</taxon>
        <taxon>Pseudonocardiaceae</taxon>
        <taxon>Actinokineospora</taxon>
    </lineage>
</organism>
<gene>
    <name evidence="4" type="ORF">UO65_4315</name>
</gene>
<proteinExistence type="predicted"/>
<dbReference type="eggNOG" id="COG4549">
    <property type="taxonomic scope" value="Bacteria"/>
</dbReference>
<evidence type="ECO:0000313" key="4">
    <source>
        <dbReference type="EMBL" id="EWC60427.1"/>
    </source>
</evidence>
<keyword evidence="5" id="KW-1185">Reference proteome</keyword>